<keyword evidence="4" id="KW-0732">Signal</keyword>
<proteinExistence type="inferred from homology"/>
<dbReference type="GO" id="GO:0042597">
    <property type="term" value="C:periplasmic space"/>
    <property type="evidence" value="ECO:0007669"/>
    <property type="project" value="UniProtKB-ARBA"/>
</dbReference>
<name>A0A6J4VFF9_9CYAN</name>
<comment type="similarity">
    <text evidence="2">Belongs to the bacterial solute-binding protein 5 family.</text>
</comment>
<dbReference type="Gene3D" id="3.40.190.10">
    <property type="entry name" value="Periplasmic binding protein-like II"/>
    <property type="match status" value="1"/>
</dbReference>
<keyword evidence="3" id="KW-0813">Transport</keyword>
<dbReference type="CDD" id="cd08519">
    <property type="entry name" value="PBP2_NikA_DppA_OppA_like_20"/>
    <property type="match status" value="1"/>
</dbReference>
<protein>
    <submittedName>
        <fullName evidence="6">Oligopeptide ABC transporter, periplasmic oligopeptide-binding protein OppA</fullName>
    </submittedName>
</protein>
<dbReference type="SUPFAM" id="SSF53850">
    <property type="entry name" value="Periplasmic binding protein-like II"/>
    <property type="match status" value="1"/>
</dbReference>
<dbReference type="GO" id="GO:1904680">
    <property type="term" value="F:peptide transmembrane transporter activity"/>
    <property type="evidence" value="ECO:0007669"/>
    <property type="project" value="TreeGrafter"/>
</dbReference>
<dbReference type="InterPro" id="IPR000914">
    <property type="entry name" value="SBP_5_dom"/>
</dbReference>
<dbReference type="PIRSF" id="PIRSF002741">
    <property type="entry name" value="MppA"/>
    <property type="match status" value="1"/>
</dbReference>
<evidence type="ECO:0000256" key="4">
    <source>
        <dbReference type="ARBA" id="ARBA00022729"/>
    </source>
</evidence>
<dbReference type="GO" id="GO:0043190">
    <property type="term" value="C:ATP-binding cassette (ABC) transporter complex"/>
    <property type="evidence" value="ECO:0007669"/>
    <property type="project" value="InterPro"/>
</dbReference>
<evidence type="ECO:0000259" key="5">
    <source>
        <dbReference type="Pfam" id="PF00496"/>
    </source>
</evidence>
<comment type="subcellular location">
    <subcellularLocation>
        <location evidence="1">Cell envelope</location>
    </subcellularLocation>
</comment>
<dbReference type="GO" id="GO:0015833">
    <property type="term" value="P:peptide transport"/>
    <property type="evidence" value="ECO:0007669"/>
    <property type="project" value="TreeGrafter"/>
</dbReference>
<feature type="domain" description="Solute-binding protein family 5" evidence="5">
    <location>
        <begin position="107"/>
        <end position="471"/>
    </location>
</feature>
<dbReference type="GO" id="GO:0030313">
    <property type="term" value="C:cell envelope"/>
    <property type="evidence" value="ECO:0007669"/>
    <property type="project" value="UniProtKB-SubCell"/>
</dbReference>
<accession>A0A6J4VFF9</accession>
<sequence>MTLARSGHPGLPRFSGRISSLSAFHWRGFVKFLGLFSLCCLLAIACSRQPQTTSSPGSVAGSSRISMGTTAKIRTLDPADSYEVFSGNLLYNMGDRLYSYELGTTQLKPQLATKLPEVSDDGLAYKIPVRQGVVFHDGTAFNAKAMAFSLQRFIENGGQPAFLLADTVDSVEATGDYEVTIRLKKPFAAFPALLAFPGTCAVSPKAYELGSGKFKPAAFVGTGPYKLGQYASDSLRLDTFDQYWGEKPTNQGIDIQIFTSGANLFNAFKTKQVDVAYQTLDPNQVKTLEQGAERGNWQAIAGPGSNISYLTLNLKEPPLDKVEVRQAIAAMIDRPLLQRRIFQGQIEPLYSLIPTVFDVNKPVFKRYGDGDASKVQALLKQAGYSTAKPLKVNLWYRSNVPNNVSAANTLKGLVQQKLGGAMQLELSSVESATAYTNLDKGIYPIFLLDYYGDFFDPDTYVQPFLACAKGSQTVCQEGASVGQGSFYYNQRVNQLIDQERREQNAGKRQQIFGQIQEILAKEVPFIPLWQSKDYAFAQQGVNGVRLEPTQQLPLWPLHKAS</sequence>
<evidence type="ECO:0000313" key="6">
    <source>
        <dbReference type="EMBL" id="CAA9574888.1"/>
    </source>
</evidence>
<dbReference type="AlphaFoldDB" id="A0A6J4VFF9"/>
<dbReference type="InterPro" id="IPR030678">
    <property type="entry name" value="Peptide/Ni-bd"/>
</dbReference>
<dbReference type="PANTHER" id="PTHR30290">
    <property type="entry name" value="PERIPLASMIC BINDING COMPONENT OF ABC TRANSPORTER"/>
    <property type="match status" value="1"/>
</dbReference>
<reference evidence="6" key="1">
    <citation type="submission" date="2020-02" db="EMBL/GenBank/DDBJ databases">
        <authorList>
            <person name="Meier V. D."/>
        </authorList>
    </citation>
    <scope>NUCLEOTIDE SEQUENCE</scope>
    <source>
        <strain evidence="6">AVDCRST_MAG81</strain>
    </source>
</reference>
<dbReference type="PANTHER" id="PTHR30290:SF10">
    <property type="entry name" value="PERIPLASMIC OLIGOPEPTIDE-BINDING PROTEIN-RELATED"/>
    <property type="match status" value="1"/>
</dbReference>
<organism evidence="6">
    <name type="scientific">uncultured Synechococcales cyanobacterium</name>
    <dbReference type="NCBI Taxonomy" id="1936017"/>
    <lineage>
        <taxon>Bacteria</taxon>
        <taxon>Bacillati</taxon>
        <taxon>Cyanobacteriota</taxon>
        <taxon>Cyanophyceae</taxon>
        <taxon>Synechococcales</taxon>
        <taxon>environmental samples</taxon>
    </lineage>
</organism>
<evidence type="ECO:0000256" key="1">
    <source>
        <dbReference type="ARBA" id="ARBA00004196"/>
    </source>
</evidence>
<evidence type="ECO:0000256" key="3">
    <source>
        <dbReference type="ARBA" id="ARBA00022448"/>
    </source>
</evidence>
<dbReference type="EMBL" id="CADCWO010000115">
    <property type="protein sequence ID" value="CAA9574888.1"/>
    <property type="molecule type" value="Genomic_DNA"/>
</dbReference>
<dbReference type="Pfam" id="PF00496">
    <property type="entry name" value="SBP_bac_5"/>
    <property type="match status" value="1"/>
</dbReference>
<evidence type="ECO:0000256" key="2">
    <source>
        <dbReference type="ARBA" id="ARBA00005695"/>
    </source>
</evidence>
<gene>
    <name evidence="6" type="ORF">AVDCRST_MAG81-2206</name>
</gene>
<dbReference type="Gene3D" id="3.10.105.10">
    <property type="entry name" value="Dipeptide-binding Protein, Domain 3"/>
    <property type="match status" value="1"/>
</dbReference>
<dbReference type="InterPro" id="IPR039424">
    <property type="entry name" value="SBP_5"/>
</dbReference>